<dbReference type="STRING" id="926562.Oweho_1024"/>
<reference evidence="2 3" key="1">
    <citation type="journal article" date="2012" name="Stand. Genomic Sci.">
        <title>Genome sequence of the orange-pigmented seawater bacterium Owenweeksia hongkongensis type strain (UST20020801(T)).</title>
        <authorList>
            <person name="Riedel T."/>
            <person name="Held B."/>
            <person name="Nolan M."/>
            <person name="Lucas S."/>
            <person name="Lapidus A."/>
            <person name="Tice H."/>
            <person name="Del Rio T.G."/>
            <person name="Cheng J.F."/>
            <person name="Han C."/>
            <person name="Tapia R."/>
            <person name="Goodwin L.A."/>
            <person name="Pitluck S."/>
            <person name="Liolios K."/>
            <person name="Mavromatis K."/>
            <person name="Pagani I."/>
            <person name="Ivanova N."/>
            <person name="Mikhailova N."/>
            <person name="Pati A."/>
            <person name="Chen A."/>
            <person name="Palaniappan K."/>
            <person name="Rohde M."/>
            <person name="Tindall B.J."/>
            <person name="Detter J.C."/>
            <person name="Goker M."/>
            <person name="Woyke T."/>
            <person name="Bristow J."/>
            <person name="Eisen J.A."/>
            <person name="Markowitz V."/>
            <person name="Hugenholtz P."/>
            <person name="Klenk H.P."/>
            <person name="Kyrpides N.C."/>
        </authorList>
    </citation>
    <scope>NUCLEOTIDE SEQUENCE</scope>
    <source>
        <strain evidence="3">DSM 17368 / JCM 12287 / NRRL B-23963</strain>
    </source>
</reference>
<sequence length="252" mass="28555">MVKRLLIGILSVVSFGAYAQLETSADFRRQVFKKETTFGISGHSRGYAINARFMNFTDGYTKQGLEIELTKLRHPKEVKTPNNQSYGTSRGFVYNRINTFFSLRGGYIREKILFDKTDKGTVSISLVTSGGLSLGLLKPVYVVVTTETAPISRNEIVRYNPGDPLQSNVQGEANFFKGTGETKFYPGVYGKVGFNFDYKVSEKKVTALEAGVIYDYYFREVPIFYERDGGEDINWAGFFQFYVAFNFGFRKN</sequence>
<evidence type="ECO:0000313" key="3">
    <source>
        <dbReference type="Proteomes" id="UP000005631"/>
    </source>
</evidence>
<keyword evidence="3" id="KW-1185">Reference proteome</keyword>
<evidence type="ECO:0000256" key="1">
    <source>
        <dbReference type="SAM" id="SignalP"/>
    </source>
</evidence>
<evidence type="ECO:0000313" key="2">
    <source>
        <dbReference type="EMBL" id="AEV32033.1"/>
    </source>
</evidence>
<dbReference type="HOGENOM" id="CLU_1101977_0_0_10"/>
<dbReference type="eggNOG" id="ENOG502ZAYW">
    <property type="taxonomic scope" value="Bacteria"/>
</dbReference>
<protein>
    <recommendedName>
        <fullName evidence="4">Outer membrane protein beta-barrel domain-containing protein</fullName>
    </recommendedName>
</protein>
<dbReference type="KEGG" id="oho:Oweho_1024"/>
<dbReference type="EMBL" id="CP003156">
    <property type="protein sequence ID" value="AEV32033.1"/>
    <property type="molecule type" value="Genomic_DNA"/>
</dbReference>
<gene>
    <name evidence="2" type="ordered locus">Oweho_1024</name>
</gene>
<dbReference type="Proteomes" id="UP000005631">
    <property type="component" value="Chromosome"/>
</dbReference>
<dbReference type="OrthoDB" id="1523667at2"/>
<accession>G8R401</accession>
<feature type="chain" id="PRO_5003514630" description="Outer membrane protein beta-barrel domain-containing protein" evidence="1">
    <location>
        <begin position="20"/>
        <end position="252"/>
    </location>
</feature>
<dbReference type="RefSeq" id="WP_014201393.1">
    <property type="nucleotide sequence ID" value="NC_016599.1"/>
</dbReference>
<organism evidence="2 3">
    <name type="scientific">Owenweeksia hongkongensis (strain DSM 17368 / CIP 108786 / JCM 12287 / NRRL B-23963 / UST20020801)</name>
    <dbReference type="NCBI Taxonomy" id="926562"/>
    <lineage>
        <taxon>Bacteria</taxon>
        <taxon>Pseudomonadati</taxon>
        <taxon>Bacteroidota</taxon>
        <taxon>Flavobacteriia</taxon>
        <taxon>Flavobacteriales</taxon>
        <taxon>Owenweeksiaceae</taxon>
        <taxon>Owenweeksia</taxon>
    </lineage>
</organism>
<feature type="signal peptide" evidence="1">
    <location>
        <begin position="1"/>
        <end position="19"/>
    </location>
</feature>
<proteinExistence type="predicted"/>
<name>G8R401_OWEHD</name>
<evidence type="ECO:0008006" key="4">
    <source>
        <dbReference type="Google" id="ProtNLM"/>
    </source>
</evidence>
<keyword evidence="1" id="KW-0732">Signal</keyword>
<dbReference type="AlphaFoldDB" id="G8R401"/>